<evidence type="ECO:0000313" key="3">
    <source>
        <dbReference type="EMBL" id="PFX26875.1"/>
    </source>
</evidence>
<gene>
    <name evidence="3" type="ORF">AWC38_SpisGene8439</name>
</gene>
<proteinExistence type="predicted"/>
<evidence type="ECO:0000256" key="1">
    <source>
        <dbReference type="SAM" id="MobiDB-lite"/>
    </source>
</evidence>
<protein>
    <submittedName>
        <fullName evidence="3">Transposon TX1 uncharacterized 149 kDa protein</fullName>
    </submittedName>
</protein>
<dbReference type="Pfam" id="PF00078">
    <property type="entry name" value="RVT_1"/>
    <property type="match status" value="1"/>
</dbReference>
<dbReference type="EMBL" id="LSMT01000116">
    <property type="protein sequence ID" value="PFX26875.1"/>
    <property type="molecule type" value="Genomic_DNA"/>
</dbReference>
<dbReference type="PROSITE" id="PS50878">
    <property type="entry name" value="RT_POL"/>
    <property type="match status" value="1"/>
</dbReference>
<feature type="region of interest" description="Disordered" evidence="1">
    <location>
        <begin position="143"/>
        <end position="165"/>
    </location>
</feature>
<organism evidence="3 4">
    <name type="scientific">Stylophora pistillata</name>
    <name type="common">Smooth cauliflower coral</name>
    <dbReference type="NCBI Taxonomy" id="50429"/>
    <lineage>
        <taxon>Eukaryota</taxon>
        <taxon>Metazoa</taxon>
        <taxon>Cnidaria</taxon>
        <taxon>Anthozoa</taxon>
        <taxon>Hexacorallia</taxon>
        <taxon>Scleractinia</taxon>
        <taxon>Astrocoeniina</taxon>
        <taxon>Pocilloporidae</taxon>
        <taxon>Stylophora</taxon>
    </lineage>
</organism>
<name>A0A2B4SEL3_STYPI</name>
<dbReference type="CDD" id="cd01650">
    <property type="entry name" value="RT_nLTR_like"/>
    <property type="match status" value="1"/>
</dbReference>
<accession>A0A2B4SEL3</accession>
<evidence type="ECO:0000259" key="2">
    <source>
        <dbReference type="PROSITE" id="PS50878"/>
    </source>
</evidence>
<dbReference type="InterPro" id="IPR043502">
    <property type="entry name" value="DNA/RNA_pol_sf"/>
</dbReference>
<sequence length="551" mass="59833">MVMPGGLCPQEPMLPPPAADFPPISARNAATPSVNVVSAPIPSITIEDNTVDAPNVADGKDLVEDLTISETIITVINEASSEANNKVNNEVNNEISNEISAECISKQPEASVKEVNNNPGQSTSQLMNESNSTIVENKDEDITEFSSQDSTSVQGSESPVLSEFPSPLVRSVSSDNFQTVTRKRPDPLAQASLLSNLSSSLSLDQARECEGLLSAEECFEALKGIAKNKTPSVDGFQAEFYLRFWDVLGREPVSVLNACFHSGSLPLSLRRWVIILAFKKSDRLDPRKWRPITLLNVDYKMASRAIAGRLLRVIHLVVSKDPTCGVPGRFIGENVALVPDVAHYTMSTGTPAAILSLDQEKAFDLVDWGFMTATLSAMGFGPSFIACVRLFYRRVQSTVHVNGYLSPFFDLSRGVRQGCPLSPLPYVLVSEVLAANIRANSRISGLSLPGYPPLSPISQYADDTSLVLSSDEAIMAVFEVYALFELASGAKLNQGKSKGLWLGQWVGRTDPPVDLDWSPSRLKILGVFVGRGELEEATKFGPTRKSQQPDR</sequence>
<dbReference type="AlphaFoldDB" id="A0A2B4SEL3"/>
<reference evidence="4" key="1">
    <citation type="journal article" date="2017" name="bioRxiv">
        <title>Comparative analysis of the genomes of Stylophora pistillata and Acropora digitifera provides evidence for extensive differences between species of corals.</title>
        <authorList>
            <person name="Voolstra C.R."/>
            <person name="Li Y."/>
            <person name="Liew Y.J."/>
            <person name="Baumgarten S."/>
            <person name="Zoccola D."/>
            <person name="Flot J.-F."/>
            <person name="Tambutte S."/>
            <person name="Allemand D."/>
            <person name="Aranda M."/>
        </authorList>
    </citation>
    <scope>NUCLEOTIDE SEQUENCE [LARGE SCALE GENOMIC DNA]</scope>
</reference>
<keyword evidence="4" id="KW-1185">Reference proteome</keyword>
<dbReference type="InterPro" id="IPR000477">
    <property type="entry name" value="RT_dom"/>
</dbReference>
<feature type="compositionally biased region" description="Polar residues" evidence="1">
    <location>
        <begin position="144"/>
        <end position="159"/>
    </location>
</feature>
<feature type="domain" description="Reverse transcriptase" evidence="2">
    <location>
        <begin position="258"/>
        <end position="529"/>
    </location>
</feature>
<dbReference type="PANTHER" id="PTHR19446">
    <property type="entry name" value="REVERSE TRANSCRIPTASES"/>
    <property type="match status" value="1"/>
</dbReference>
<evidence type="ECO:0000313" key="4">
    <source>
        <dbReference type="Proteomes" id="UP000225706"/>
    </source>
</evidence>
<dbReference type="SUPFAM" id="SSF56672">
    <property type="entry name" value="DNA/RNA polymerases"/>
    <property type="match status" value="1"/>
</dbReference>
<comment type="caution">
    <text evidence="3">The sequence shown here is derived from an EMBL/GenBank/DDBJ whole genome shotgun (WGS) entry which is preliminary data.</text>
</comment>
<dbReference type="Proteomes" id="UP000225706">
    <property type="component" value="Unassembled WGS sequence"/>
</dbReference>